<protein>
    <recommendedName>
        <fullName evidence="3">F-box domain-containing protein</fullName>
    </recommendedName>
</protein>
<dbReference type="AlphaFoldDB" id="A0AAD6YYV2"/>
<keyword evidence="2" id="KW-1185">Reference proteome</keyword>
<proteinExistence type="predicted"/>
<organism evidence="1 2">
    <name type="scientific">Mycena albidolilacea</name>
    <dbReference type="NCBI Taxonomy" id="1033008"/>
    <lineage>
        <taxon>Eukaryota</taxon>
        <taxon>Fungi</taxon>
        <taxon>Dikarya</taxon>
        <taxon>Basidiomycota</taxon>
        <taxon>Agaricomycotina</taxon>
        <taxon>Agaricomycetes</taxon>
        <taxon>Agaricomycetidae</taxon>
        <taxon>Agaricales</taxon>
        <taxon>Marasmiineae</taxon>
        <taxon>Mycenaceae</taxon>
        <taxon>Mycena</taxon>
    </lineage>
</organism>
<reference evidence="1" key="1">
    <citation type="submission" date="2023-03" db="EMBL/GenBank/DDBJ databases">
        <title>Massive genome expansion in bonnet fungi (Mycena s.s.) driven by repeated elements and novel gene families across ecological guilds.</title>
        <authorList>
            <consortium name="Lawrence Berkeley National Laboratory"/>
            <person name="Harder C.B."/>
            <person name="Miyauchi S."/>
            <person name="Viragh M."/>
            <person name="Kuo A."/>
            <person name="Thoen E."/>
            <person name="Andreopoulos B."/>
            <person name="Lu D."/>
            <person name="Skrede I."/>
            <person name="Drula E."/>
            <person name="Henrissat B."/>
            <person name="Morin E."/>
            <person name="Kohler A."/>
            <person name="Barry K."/>
            <person name="LaButti K."/>
            <person name="Morin E."/>
            <person name="Salamov A."/>
            <person name="Lipzen A."/>
            <person name="Mereny Z."/>
            <person name="Hegedus B."/>
            <person name="Baldrian P."/>
            <person name="Stursova M."/>
            <person name="Weitz H."/>
            <person name="Taylor A."/>
            <person name="Grigoriev I.V."/>
            <person name="Nagy L.G."/>
            <person name="Martin F."/>
            <person name="Kauserud H."/>
        </authorList>
    </citation>
    <scope>NUCLEOTIDE SEQUENCE</scope>
    <source>
        <strain evidence="1">CBHHK002</strain>
    </source>
</reference>
<accession>A0AAD6YYV2</accession>
<sequence>MTANASQRDHLARLEDSSIRYLFQFLEDSELYDFSFTCARMHKPALLALLSRRHIPNPLNTVEIYLPDWENTLRVLRVALFLPTIKQLSLRFSPGTLPGIVPWGTPPPPLTVDQLQETTYRLMEETRHILRLFEKLKFVEEISLVLPGSLEWNLRDMNLEHGPDRTSDIFPWSDFVSFFHHAVAKQCTSFKVENSIFRSEASTRPAKANARRSPSFLLRKILKRSREMDMTALARRDGVKYRPELHTGHAETSIRHFHLQTTLLLFPGAAGWTFSILRYSPIVSLHISGLSVSRWDWELIASKLNDAVPGLREFHLDDQEIQSDCLVQMLKRFPRLTSLHLGPQMYVYFKYPHLFPSVGRRYIPAFRNLATLSAPSCYVFLFLMRRNPFPALAALEIPPIDIDQTARHDHESLHISLPAIICRLRDLNHILSPQLAVAFRAKFEWRGTLSKHIDMALALEPEVANNLHEITRIVLQGFDPSKSPQLFCRWLQLFPSVRQVSWDCRKPRPITTTSIPRLVREISRACPTVETIVARGARHNISAVLASMGTAEGSNIVASQFVELPTEVLLLVFDPLDYELFSLAILCRRLHFLALPIFLERHSIPDPCDTTHLHLGWMPSSDVIVRALTVALFIPSIKHLSCVLLDSTYAYPRVVNIRRLTCLVRRLETVQTLSLNFLPSYYPVERFPQPGYSEHRLWQSTYSALRDLLNIVGSRPCTSLTIVGCPVRGIFPGTPPSPPPSIHSVTTLSLDVCAGAAPYRAWIYAALKYSPVSSLKLANLGDGAGLDFPLTLTSLSIDGTDSSRSDVLNYLARHPLLKTVTLALDLAMYDHSLDLPTPCLANLVLLTAPLSYISHFFQIRDPFPALERLTMLLDSQDDMCWPFVSLIERVRENYAQCPPTITAEIRRSLWVYPLSQSIEFMSAMGGKWMHAARNIAELKVKCSSEWFSFAEADAGWVGTPTRQDHDITMLNPGYAQLLFSWFALFKSLRDITITTGNDEDFDTAHMLAALIELGELIGAALPSVETIRFNKRTLFER</sequence>
<evidence type="ECO:0000313" key="2">
    <source>
        <dbReference type="Proteomes" id="UP001218218"/>
    </source>
</evidence>
<comment type="caution">
    <text evidence="1">The sequence shown here is derived from an EMBL/GenBank/DDBJ whole genome shotgun (WGS) entry which is preliminary data.</text>
</comment>
<dbReference type="EMBL" id="JARIHO010000123">
    <property type="protein sequence ID" value="KAJ7301982.1"/>
    <property type="molecule type" value="Genomic_DNA"/>
</dbReference>
<evidence type="ECO:0008006" key="3">
    <source>
        <dbReference type="Google" id="ProtNLM"/>
    </source>
</evidence>
<dbReference type="Proteomes" id="UP001218218">
    <property type="component" value="Unassembled WGS sequence"/>
</dbReference>
<gene>
    <name evidence="1" type="ORF">DFH08DRAFT_1090024</name>
</gene>
<evidence type="ECO:0000313" key="1">
    <source>
        <dbReference type="EMBL" id="KAJ7301982.1"/>
    </source>
</evidence>
<name>A0AAD6YYV2_9AGAR</name>